<sequence>MSIKSIRLLFIIGITINIIASLVEVFSIRVISYHLFFFISMVGHSIFAAGLWFVDKVAKSLLCSYYLAMMIVGCLFYCLQSYQFNSLVILLCALFFLFLVFKYLNGFTQVSGNYLFISSFYCLIVCCMVGVCLLKFSNVVDYRATVSFIVGFMIFPAFIVYIVAILNFKTIRQR</sequence>
<feature type="transmembrane region" description="Helical" evidence="1">
    <location>
        <begin position="34"/>
        <end position="54"/>
    </location>
</feature>
<feature type="transmembrane region" description="Helical" evidence="1">
    <location>
        <begin position="113"/>
        <end position="136"/>
    </location>
</feature>
<feature type="transmembrane region" description="Helical" evidence="1">
    <location>
        <begin position="84"/>
        <end position="101"/>
    </location>
</feature>
<keyword evidence="3" id="KW-1185">Reference proteome</keyword>
<feature type="transmembrane region" description="Helical" evidence="1">
    <location>
        <begin position="61"/>
        <end position="78"/>
    </location>
</feature>
<organism evidence="2 3">
    <name type="scientific">Helicobacter aurati</name>
    <dbReference type="NCBI Taxonomy" id="137778"/>
    <lineage>
        <taxon>Bacteria</taxon>
        <taxon>Pseudomonadati</taxon>
        <taxon>Campylobacterota</taxon>
        <taxon>Epsilonproteobacteria</taxon>
        <taxon>Campylobacterales</taxon>
        <taxon>Helicobacteraceae</taxon>
        <taxon>Helicobacter</taxon>
    </lineage>
</organism>
<keyword evidence="1" id="KW-0812">Transmembrane</keyword>
<keyword evidence="1" id="KW-1133">Transmembrane helix</keyword>
<dbReference type="OrthoDB" id="9996611at2"/>
<feature type="transmembrane region" description="Helical" evidence="1">
    <location>
        <begin position="7"/>
        <end position="28"/>
    </location>
</feature>
<evidence type="ECO:0000256" key="1">
    <source>
        <dbReference type="SAM" id="Phobius"/>
    </source>
</evidence>
<protein>
    <submittedName>
        <fullName evidence="2">Uncharacterized protein</fullName>
    </submittedName>
</protein>
<gene>
    <name evidence="2" type="ORF">CQA66_01925</name>
</gene>
<reference evidence="2 3" key="1">
    <citation type="submission" date="2018-04" db="EMBL/GenBank/DDBJ databases">
        <title>Novel Campyloabacter and Helicobacter Species and Strains.</title>
        <authorList>
            <person name="Mannion A.J."/>
            <person name="Shen Z."/>
            <person name="Fox J.G."/>
        </authorList>
    </citation>
    <scope>NUCLEOTIDE SEQUENCE [LARGE SCALE GENOMIC DNA]</scope>
    <source>
        <strain evidence="2 3">MIT 97-5075</strain>
    </source>
</reference>
<feature type="transmembrane region" description="Helical" evidence="1">
    <location>
        <begin position="148"/>
        <end position="168"/>
    </location>
</feature>
<name>A0A3D8J7G0_9HELI</name>
<keyword evidence="1" id="KW-0472">Membrane</keyword>
<dbReference type="Proteomes" id="UP000256424">
    <property type="component" value="Unassembled WGS sequence"/>
</dbReference>
<evidence type="ECO:0000313" key="2">
    <source>
        <dbReference type="EMBL" id="RDU73443.1"/>
    </source>
</evidence>
<comment type="caution">
    <text evidence="2">The sequence shown here is derived from an EMBL/GenBank/DDBJ whole genome shotgun (WGS) entry which is preliminary data.</text>
</comment>
<accession>A0A3D8J7G0</accession>
<dbReference type="AlphaFoldDB" id="A0A3D8J7G0"/>
<proteinExistence type="predicted"/>
<dbReference type="RefSeq" id="WP_104763636.1">
    <property type="nucleotide sequence ID" value="NZ_FZPM01000027.1"/>
</dbReference>
<evidence type="ECO:0000313" key="3">
    <source>
        <dbReference type="Proteomes" id="UP000256424"/>
    </source>
</evidence>
<dbReference type="EMBL" id="NXLW01000002">
    <property type="protein sequence ID" value="RDU73443.1"/>
    <property type="molecule type" value="Genomic_DNA"/>
</dbReference>